<evidence type="ECO:0000313" key="2">
    <source>
        <dbReference type="EMBL" id="CCO48793.1"/>
    </source>
</evidence>
<dbReference type="AlphaFoldDB" id="A0AAV2VWD4"/>
<sequence>MGDANTAVEMPKAQIINHLLILILYYYSVFS</sequence>
<keyword evidence="1" id="KW-0472">Membrane</keyword>
<proteinExistence type="predicted"/>
<keyword evidence="1" id="KW-1133">Transmembrane helix</keyword>
<reference evidence="2 3" key="1">
    <citation type="journal article" date="2013" name="ISME J.">
        <title>Comparative genomics of pathogenic lineages of Vibrio nigripulchritudo identifies virulence-associated traits.</title>
        <authorList>
            <person name="Goudenege D."/>
            <person name="Labreuche Y."/>
            <person name="Krin E."/>
            <person name="Ansquer D."/>
            <person name="Mangenot S."/>
            <person name="Calteau A."/>
            <person name="Medigue C."/>
            <person name="Mazel D."/>
            <person name="Polz M.F."/>
            <person name="Le Roux F."/>
        </authorList>
    </citation>
    <scope>NUCLEOTIDE SEQUENCE [LARGE SCALE GENOMIC DNA]</scope>
    <source>
        <strain evidence="2 3">SOn1</strain>
    </source>
</reference>
<accession>A0AAV2VWD4</accession>
<gene>
    <name evidence="2" type="ORF">VIBNISOn1_600102</name>
</gene>
<name>A0AAV2VWD4_9VIBR</name>
<organism evidence="2 3">
    <name type="scientific">Vibrio nigripulchritudo SOn1</name>
    <dbReference type="NCBI Taxonomy" id="1238450"/>
    <lineage>
        <taxon>Bacteria</taxon>
        <taxon>Pseudomonadati</taxon>
        <taxon>Pseudomonadota</taxon>
        <taxon>Gammaproteobacteria</taxon>
        <taxon>Vibrionales</taxon>
        <taxon>Vibrionaceae</taxon>
        <taxon>Vibrio</taxon>
    </lineage>
</organism>
<evidence type="ECO:0000256" key="1">
    <source>
        <dbReference type="SAM" id="Phobius"/>
    </source>
</evidence>
<feature type="transmembrane region" description="Helical" evidence="1">
    <location>
        <begin position="12"/>
        <end position="30"/>
    </location>
</feature>
<dbReference type="EMBL" id="CAOF01000154">
    <property type="protein sequence ID" value="CCO48793.1"/>
    <property type="molecule type" value="Genomic_DNA"/>
</dbReference>
<evidence type="ECO:0000313" key="3">
    <source>
        <dbReference type="Proteomes" id="UP000018211"/>
    </source>
</evidence>
<dbReference type="Proteomes" id="UP000018211">
    <property type="component" value="Unassembled WGS sequence"/>
</dbReference>
<protein>
    <submittedName>
        <fullName evidence="2">Uncharacterized protein</fullName>
    </submittedName>
</protein>
<keyword evidence="1" id="KW-0812">Transmembrane</keyword>
<comment type="caution">
    <text evidence="2">The sequence shown here is derived from an EMBL/GenBank/DDBJ whole genome shotgun (WGS) entry which is preliminary data.</text>
</comment>